<dbReference type="PATRIC" id="fig|1434110.4.peg.1681"/>
<sequence>MRYYAKDSTLVIEGNFEAVSTGLNGGRARVKYIFNRQVPRTFNPPDPREFIKEEALKMGLEVANTFGLLTAVNMEYLQVIEDDYLTAFITAGVSNGSKFRAKVGTINIILVSKARLSETALLGAIITATEAKGLALLEKGYTFLGTNTDAVVVAYEIDSEPDSESEKNQGIPYAGSSTEFGKKITEAVIKGIKAGLELRGE</sequence>
<dbReference type="HOGENOM" id="CLU_077662_1_0_2"/>
<dbReference type="EC" id="3.5.1.90" evidence="1"/>
<dbReference type="OrthoDB" id="39225at2157"/>
<dbReference type="InterPro" id="IPR002808">
    <property type="entry name" value="AdoCbi_amidolase"/>
</dbReference>
<evidence type="ECO:0000313" key="2">
    <source>
        <dbReference type="Proteomes" id="UP000033101"/>
    </source>
</evidence>
<dbReference type="GeneID" id="24830539"/>
<proteinExistence type="predicted"/>
<reference evidence="1 2" key="1">
    <citation type="submission" date="2014-07" db="EMBL/GenBank/DDBJ databases">
        <title>Methanogenic archaea and the global carbon cycle.</title>
        <authorList>
            <person name="Henriksen J.R."/>
            <person name="Luke J."/>
            <person name="Reinhart S."/>
            <person name="Benedict M.N."/>
            <person name="Youngblut N.D."/>
            <person name="Metcalf M.E."/>
            <person name="Whitaker R.J."/>
            <person name="Metcalf W.W."/>
        </authorList>
    </citation>
    <scope>NUCLEOTIDE SEQUENCE [LARGE SCALE GENOMIC DNA]</scope>
    <source>
        <strain evidence="1 2">HB-1</strain>
    </source>
</reference>
<dbReference type="PANTHER" id="PTHR35336">
    <property type="entry name" value="ADENOSYLCOBINAMIDE AMIDOHYDROLASE"/>
    <property type="match status" value="1"/>
</dbReference>
<dbReference type="Proteomes" id="UP000033101">
    <property type="component" value="Chromosome"/>
</dbReference>
<organism evidence="1 2">
    <name type="scientific">Methanosarcina horonobensis HB-1 = JCM 15518</name>
    <dbReference type="NCBI Taxonomy" id="1434110"/>
    <lineage>
        <taxon>Archaea</taxon>
        <taxon>Methanobacteriati</taxon>
        <taxon>Methanobacteriota</taxon>
        <taxon>Stenosarchaea group</taxon>
        <taxon>Methanomicrobia</taxon>
        <taxon>Methanosarcinales</taxon>
        <taxon>Methanosarcinaceae</taxon>
        <taxon>Methanosarcina</taxon>
    </lineage>
</organism>
<dbReference type="EMBL" id="CP009516">
    <property type="protein sequence ID" value="AKB77834.1"/>
    <property type="molecule type" value="Genomic_DNA"/>
</dbReference>
<keyword evidence="1" id="KW-0378">Hydrolase</keyword>
<dbReference type="InterPro" id="IPR052209">
    <property type="entry name" value="CbiZ"/>
</dbReference>
<dbReference type="KEGG" id="mhor:MSHOH_1351"/>
<dbReference type="GO" id="GO:0043756">
    <property type="term" value="F:adenosylcobinamide hydrolase activity"/>
    <property type="evidence" value="ECO:0007669"/>
    <property type="project" value="UniProtKB-EC"/>
</dbReference>
<keyword evidence="2" id="KW-1185">Reference proteome</keyword>
<dbReference type="PANTHER" id="PTHR35336:SF5">
    <property type="entry name" value="ADENOSYLCOBINAMIDE AMIDOHYDROLASE"/>
    <property type="match status" value="1"/>
</dbReference>
<protein>
    <submittedName>
        <fullName evidence="1">Adenosylcobinamide amidohydrolase</fullName>
        <ecNumber evidence="1">3.5.1.90</ecNumber>
    </submittedName>
</protein>
<dbReference type="STRING" id="1434110.MSHOH_1351"/>
<dbReference type="RefSeq" id="WP_048138494.1">
    <property type="nucleotide sequence ID" value="NZ_CP009516.1"/>
</dbReference>
<accession>A0A0E3S8M8</accession>
<name>A0A0E3S8M8_9EURY</name>
<gene>
    <name evidence="1" type="ORF">MSHOH_1351</name>
</gene>
<evidence type="ECO:0000313" key="1">
    <source>
        <dbReference type="EMBL" id="AKB77834.1"/>
    </source>
</evidence>
<dbReference type="AlphaFoldDB" id="A0A0E3S8M8"/>
<dbReference type="Pfam" id="PF01955">
    <property type="entry name" value="CbiZ"/>
    <property type="match status" value="1"/>
</dbReference>